<name>A0A2W4YWC0_9SPHN</name>
<evidence type="ECO:0000256" key="1">
    <source>
        <dbReference type="ARBA" id="ARBA00001946"/>
    </source>
</evidence>
<dbReference type="GO" id="GO:0016787">
    <property type="term" value="F:hydrolase activity"/>
    <property type="evidence" value="ECO:0007669"/>
    <property type="project" value="UniProtKB-KW"/>
</dbReference>
<dbReference type="EMBL" id="QFNF01000046">
    <property type="protein sequence ID" value="PZO73964.1"/>
    <property type="molecule type" value="Genomic_DNA"/>
</dbReference>
<dbReference type="PANTHER" id="PTHR43046">
    <property type="entry name" value="GDP-MANNOSE MANNOSYL HYDROLASE"/>
    <property type="match status" value="1"/>
</dbReference>
<comment type="cofactor">
    <cofactor evidence="1">
        <name>Mg(2+)</name>
        <dbReference type="ChEBI" id="CHEBI:18420"/>
    </cofactor>
</comment>
<protein>
    <submittedName>
        <fullName evidence="5">NUDIX hydrolase</fullName>
    </submittedName>
</protein>
<sequence length="154" mass="17047">MALHHRLLGLGARLAWRIARPRTIGVRAVLLDPADRVALLRHTYIDGWYLPGGGVHKGEAIAHALVRELAEELAVADARVERVLGVYHNRREGKDDHVIVYVARAPDDMLRGADTLEVAEVGWFAPDALPPGTTPATKRRIEEWRRGDTGGGDW</sequence>
<dbReference type="Pfam" id="PF00293">
    <property type="entry name" value="NUDIX"/>
    <property type="match status" value="1"/>
</dbReference>
<feature type="compositionally biased region" description="Basic and acidic residues" evidence="3">
    <location>
        <begin position="139"/>
        <end position="148"/>
    </location>
</feature>
<evidence type="ECO:0000259" key="4">
    <source>
        <dbReference type="PROSITE" id="PS51462"/>
    </source>
</evidence>
<evidence type="ECO:0000256" key="3">
    <source>
        <dbReference type="SAM" id="MobiDB-lite"/>
    </source>
</evidence>
<keyword evidence="2 5" id="KW-0378">Hydrolase</keyword>
<dbReference type="InterPro" id="IPR015797">
    <property type="entry name" value="NUDIX_hydrolase-like_dom_sf"/>
</dbReference>
<dbReference type="AlphaFoldDB" id="A0A2W4YWC0"/>
<evidence type="ECO:0000313" key="5">
    <source>
        <dbReference type="EMBL" id="PZO73964.1"/>
    </source>
</evidence>
<feature type="domain" description="Nudix hydrolase" evidence="4">
    <location>
        <begin position="21"/>
        <end position="147"/>
    </location>
</feature>
<dbReference type="SUPFAM" id="SSF55811">
    <property type="entry name" value="Nudix"/>
    <property type="match status" value="1"/>
</dbReference>
<feature type="region of interest" description="Disordered" evidence="3">
    <location>
        <begin position="132"/>
        <end position="154"/>
    </location>
</feature>
<dbReference type="PANTHER" id="PTHR43046:SF16">
    <property type="entry name" value="ADP-RIBOSE PYROPHOSPHATASE YJHB-RELATED"/>
    <property type="match status" value="1"/>
</dbReference>
<organism evidence="5 6">
    <name type="scientific">Sphingomonas hengshuiensis</name>
    <dbReference type="NCBI Taxonomy" id="1609977"/>
    <lineage>
        <taxon>Bacteria</taxon>
        <taxon>Pseudomonadati</taxon>
        <taxon>Pseudomonadota</taxon>
        <taxon>Alphaproteobacteria</taxon>
        <taxon>Sphingomonadales</taxon>
        <taxon>Sphingomonadaceae</taxon>
        <taxon>Sphingomonas</taxon>
    </lineage>
</organism>
<evidence type="ECO:0000313" key="6">
    <source>
        <dbReference type="Proteomes" id="UP000248614"/>
    </source>
</evidence>
<dbReference type="PROSITE" id="PS51462">
    <property type="entry name" value="NUDIX"/>
    <property type="match status" value="1"/>
</dbReference>
<evidence type="ECO:0000256" key="2">
    <source>
        <dbReference type="ARBA" id="ARBA00022801"/>
    </source>
</evidence>
<accession>A0A2W4YWC0</accession>
<comment type="caution">
    <text evidence="5">The sequence shown here is derived from an EMBL/GenBank/DDBJ whole genome shotgun (WGS) entry which is preliminary data.</text>
</comment>
<dbReference type="Proteomes" id="UP000248614">
    <property type="component" value="Unassembled WGS sequence"/>
</dbReference>
<gene>
    <name evidence="5" type="ORF">DI632_14025</name>
</gene>
<proteinExistence type="predicted"/>
<dbReference type="InterPro" id="IPR000086">
    <property type="entry name" value="NUDIX_hydrolase_dom"/>
</dbReference>
<dbReference type="Gene3D" id="3.90.79.10">
    <property type="entry name" value="Nucleoside Triphosphate Pyrophosphohydrolase"/>
    <property type="match status" value="1"/>
</dbReference>
<reference evidence="5 6" key="1">
    <citation type="submission" date="2017-08" db="EMBL/GenBank/DDBJ databases">
        <title>Infants hospitalized years apart are colonized by the same room-sourced microbial strains.</title>
        <authorList>
            <person name="Brooks B."/>
            <person name="Olm M.R."/>
            <person name="Firek B.A."/>
            <person name="Baker R."/>
            <person name="Thomas B.C."/>
            <person name="Morowitz M.J."/>
            <person name="Banfield J.F."/>
        </authorList>
    </citation>
    <scope>NUCLEOTIDE SEQUENCE [LARGE SCALE GENOMIC DNA]</scope>
    <source>
        <strain evidence="5">S2_018_000_R3_110</strain>
    </source>
</reference>